<sequence>MFFSFYFPSIANSREAETALEVSSSAKSSYFQTHRFTTTQTQTIKISENATKTEPPLTFRPKGEREFSEEKYTTLKNQDNEKNATYSTTSYPYHRFDVKVGQDVQSADLLSLSWSGHSLPGRQVTMYAWNRTQSKWMEIDRHIAGREEFTLFGNIQAENYVQDDSVHIIVQDQLPSPTKDYDYTFVWMSDTQYYAQDHPTIFKSITEWIATNKKKLNIKYVFHTGDIVNKGENLDQWKRASGFLNTLDVAKIPYGVLPGNHDVGSHLKEYQHFFGETRFLQKPYYRGSYENNKGHYDVVSVDGKNYVFIYMGWDVEEKEMEWINAVLARYSDHTAILSFHKYLEKSGKRSQEGEKIFDHVVVPNQNVVAVLSGHYHDSEQLVDEVDDNHDGIPDRTVYQLLADYQKGPNGGNGFLRLMKVDKETNSIDVQTYSPYTNQFSFYDPIEYPLKDQFTMNIDVQASRKMVSTRSFEVKVYRELEEERVAKGTVLK</sequence>
<dbReference type="InterPro" id="IPR051918">
    <property type="entry name" value="STPP_CPPED1"/>
</dbReference>
<dbReference type="SUPFAM" id="SSF56300">
    <property type="entry name" value="Metallo-dependent phosphatases"/>
    <property type="match status" value="1"/>
</dbReference>
<dbReference type="Gene3D" id="3.60.21.10">
    <property type="match status" value="1"/>
</dbReference>
<dbReference type="EMBL" id="CP016020">
    <property type="protein sequence ID" value="APH03638.1"/>
    <property type="molecule type" value="Genomic_DNA"/>
</dbReference>
<proteinExistence type="predicted"/>
<evidence type="ECO:0000259" key="1">
    <source>
        <dbReference type="Pfam" id="PF00149"/>
    </source>
</evidence>
<keyword evidence="3" id="KW-1185">Reference proteome</keyword>
<reference evidence="2 3" key="1">
    <citation type="journal article" date="2016" name="Sci. Rep.">
        <title>Complete genome sequence and transcriptomic analysis of a novel marine strain Bacillus weihaiensis reveals the mechanism of brown algae degradation.</title>
        <authorList>
            <person name="Zhu Y."/>
            <person name="Chen P."/>
            <person name="Bao Y."/>
            <person name="Men Y."/>
            <person name="Zeng Y."/>
            <person name="Yang J."/>
            <person name="Sun J."/>
            <person name="Sun Y."/>
        </authorList>
    </citation>
    <scope>NUCLEOTIDE SEQUENCE [LARGE SCALE GENOMIC DNA]</scope>
    <source>
        <strain evidence="2 3">Alg07</strain>
    </source>
</reference>
<gene>
    <name evidence="2" type="ORF">A9C19_02075</name>
</gene>
<feature type="domain" description="Calcineurin-like phosphoesterase" evidence="1">
    <location>
        <begin position="184"/>
        <end position="377"/>
    </location>
</feature>
<dbReference type="InterPro" id="IPR004843">
    <property type="entry name" value="Calcineurin-like_PHP"/>
</dbReference>
<organism evidence="2 3">
    <name type="scientific">Bacillus weihaiensis</name>
    <dbReference type="NCBI Taxonomy" id="1547283"/>
    <lineage>
        <taxon>Bacteria</taxon>
        <taxon>Bacillati</taxon>
        <taxon>Bacillota</taxon>
        <taxon>Bacilli</taxon>
        <taxon>Bacillales</taxon>
        <taxon>Bacillaceae</taxon>
        <taxon>Bacillus</taxon>
    </lineage>
</organism>
<dbReference type="KEGG" id="bwh:A9C19_02075"/>
<accession>A0A1L3MMQ4</accession>
<name>A0A1L3MMQ4_9BACI</name>
<dbReference type="Proteomes" id="UP000181936">
    <property type="component" value="Chromosome"/>
</dbReference>
<dbReference type="STRING" id="1547283.A9C19_02075"/>
<dbReference type="InterPro" id="IPR029052">
    <property type="entry name" value="Metallo-depent_PP-like"/>
</dbReference>
<protein>
    <recommendedName>
        <fullName evidence="1">Calcineurin-like phosphoesterase domain-containing protein</fullName>
    </recommendedName>
</protein>
<dbReference type="AlphaFoldDB" id="A0A1L3MMQ4"/>
<dbReference type="PANTHER" id="PTHR43143">
    <property type="entry name" value="METALLOPHOSPHOESTERASE, CALCINEURIN SUPERFAMILY"/>
    <property type="match status" value="1"/>
</dbReference>
<dbReference type="Pfam" id="PF00149">
    <property type="entry name" value="Metallophos"/>
    <property type="match status" value="1"/>
</dbReference>
<evidence type="ECO:0000313" key="3">
    <source>
        <dbReference type="Proteomes" id="UP000181936"/>
    </source>
</evidence>
<dbReference type="GO" id="GO:0016787">
    <property type="term" value="F:hydrolase activity"/>
    <property type="evidence" value="ECO:0007669"/>
    <property type="project" value="InterPro"/>
</dbReference>
<dbReference type="PANTHER" id="PTHR43143:SF5">
    <property type="entry name" value="SECRETED PROTEIN"/>
    <property type="match status" value="1"/>
</dbReference>
<evidence type="ECO:0000313" key="2">
    <source>
        <dbReference type="EMBL" id="APH03638.1"/>
    </source>
</evidence>